<dbReference type="CDD" id="cd07064">
    <property type="entry name" value="AlkD_like_1"/>
    <property type="match status" value="1"/>
</dbReference>
<reference evidence="1 2" key="1">
    <citation type="submission" date="2024-06" db="EMBL/GenBank/DDBJ databases">
        <title>Flavobacterium spp. isolated from glacier.</title>
        <authorList>
            <person name="Han D."/>
        </authorList>
    </citation>
    <scope>NUCLEOTIDE SEQUENCE [LARGE SCALE GENOMIC DNA]</scope>
    <source>
        <strain evidence="1 2">LB3P45</strain>
    </source>
</reference>
<name>A0ABW6HLA1_9FLAO</name>
<dbReference type="RefSeq" id="WP_379857628.1">
    <property type="nucleotide sequence ID" value="NZ_JBHZQA010000003.1"/>
</dbReference>
<protein>
    <submittedName>
        <fullName evidence="1">DNA alkylation repair protein</fullName>
    </submittedName>
</protein>
<dbReference type="PANTHER" id="PTHR34070">
    <property type="entry name" value="ARMADILLO-TYPE FOLD"/>
    <property type="match status" value="1"/>
</dbReference>
<evidence type="ECO:0000313" key="1">
    <source>
        <dbReference type="EMBL" id="MFE3847814.1"/>
    </source>
</evidence>
<dbReference type="SUPFAM" id="SSF48371">
    <property type="entry name" value="ARM repeat"/>
    <property type="match status" value="1"/>
</dbReference>
<comment type="caution">
    <text evidence="1">The sequence shown here is derived from an EMBL/GenBank/DDBJ whole genome shotgun (WGS) entry which is preliminary data.</text>
</comment>
<dbReference type="InterPro" id="IPR014825">
    <property type="entry name" value="DNA_alkylation"/>
</dbReference>
<dbReference type="EMBL" id="JBHZQA010000003">
    <property type="protein sequence ID" value="MFE3847814.1"/>
    <property type="molecule type" value="Genomic_DNA"/>
</dbReference>
<sequence length="226" mass="26743">MNFIIVLENAFKQNKNPENALSMAKYMKNNFLFFGIKTDDRRRIFTEIWKENKQEVTENVREIAVALYSKQEREFHYCAIEILIKELKGNYKKEDIQLIEKLIGNNSWWDSVDTIAKYILGEYLLEFQSETKNVMERFSNSENMWLNRSAILFQLGYKQKTKAAFLFSECIKQAHSKEFFIQKAIGWALREYAKINPEEVKDFVLNSDLKPLSTKEALKNILLPLK</sequence>
<accession>A0ABW6HLA1</accession>
<gene>
    <name evidence="1" type="ORF">ACFX5D_07530</name>
</gene>
<keyword evidence="2" id="KW-1185">Reference proteome</keyword>
<dbReference type="Proteomes" id="UP001600039">
    <property type="component" value="Unassembled WGS sequence"/>
</dbReference>
<dbReference type="PANTHER" id="PTHR34070:SF1">
    <property type="entry name" value="DNA ALKYLATION REPAIR PROTEIN"/>
    <property type="match status" value="1"/>
</dbReference>
<dbReference type="InterPro" id="IPR016024">
    <property type="entry name" value="ARM-type_fold"/>
</dbReference>
<proteinExistence type="predicted"/>
<dbReference type="Gene3D" id="1.20.1660.10">
    <property type="entry name" value="Hypothetical protein (EF3068)"/>
    <property type="match status" value="1"/>
</dbReference>
<dbReference type="Gene3D" id="1.25.40.290">
    <property type="entry name" value="ARM repeat domains"/>
    <property type="match status" value="1"/>
</dbReference>
<organism evidence="1 2">
    <name type="scientific">Flavobacterium fructosi</name>
    <dbReference type="NCBI Taxonomy" id="3230416"/>
    <lineage>
        <taxon>Bacteria</taxon>
        <taxon>Pseudomonadati</taxon>
        <taxon>Bacteroidota</taxon>
        <taxon>Flavobacteriia</taxon>
        <taxon>Flavobacteriales</taxon>
        <taxon>Flavobacteriaceae</taxon>
        <taxon>Flavobacterium</taxon>
    </lineage>
</organism>
<dbReference type="Pfam" id="PF08713">
    <property type="entry name" value="DNA_alkylation"/>
    <property type="match status" value="1"/>
</dbReference>
<evidence type="ECO:0000313" key="2">
    <source>
        <dbReference type="Proteomes" id="UP001600039"/>
    </source>
</evidence>